<keyword evidence="3" id="KW-1185">Reference proteome</keyword>
<protein>
    <submittedName>
        <fullName evidence="2">Uncharacterized protein</fullName>
    </submittedName>
</protein>
<organism evidence="2 3">
    <name type="scientific">Streptomyces amritsarensis</name>
    <dbReference type="NCBI Taxonomy" id="681158"/>
    <lineage>
        <taxon>Bacteria</taxon>
        <taxon>Bacillati</taxon>
        <taxon>Actinomycetota</taxon>
        <taxon>Actinomycetes</taxon>
        <taxon>Kitasatosporales</taxon>
        <taxon>Streptomycetaceae</taxon>
        <taxon>Streptomyces</taxon>
    </lineage>
</organism>
<evidence type="ECO:0000313" key="2">
    <source>
        <dbReference type="EMBL" id="OLZ61384.1"/>
    </source>
</evidence>
<evidence type="ECO:0000256" key="1">
    <source>
        <dbReference type="SAM" id="MobiDB-lite"/>
    </source>
</evidence>
<comment type="caution">
    <text evidence="2">The sequence shown here is derived from an EMBL/GenBank/DDBJ whole genome shotgun (WGS) entry which is preliminary data.</text>
</comment>
<sequence>MGRAASLLSDVFNPAVMVVTEPASVLHAGRLEELRAAAPELSHVCDDPERIVVPHAGPAGLPEAAATVLLSRVLQDSLGTVREGEITPVGMVPPERAPLHSSHDGPA</sequence>
<accession>A0ABX3G198</accession>
<feature type="region of interest" description="Disordered" evidence="1">
    <location>
        <begin position="87"/>
        <end position="107"/>
    </location>
</feature>
<feature type="compositionally biased region" description="Basic and acidic residues" evidence="1">
    <location>
        <begin position="97"/>
        <end position="107"/>
    </location>
</feature>
<dbReference type="Proteomes" id="UP000187151">
    <property type="component" value="Unassembled WGS sequence"/>
</dbReference>
<evidence type="ECO:0000313" key="3">
    <source>
        <dbReference type="Proteomes" id="UP000187151"/>
    </source>
</evidence>
<dbReference type="EMBL" id="MQUR01000065">
    <property type="protein sequence ID" value="OLZ61384.1"/>
    <property type="molecule type" value="Genomic_DNA"/>
</dbReference>
<reference evidence="2 3" key="1">
    <citation type="submission" date="2016-01" db="EMBL/GenBank/DDBJ databases">
        <title>Streptomyces amritsarensis strain MTCC 11845 genome sequencing and assembly.</title>
        <authorList>
            <person name="Sharma D."/>
            <person name="Nair G.R."/>
            <person name="Kaur G."/>
            <person name="Manhas R.K."/>
            <person name="Mayilraj S."/>
        </authorList>
    </citation>
    <scope>NUCLEOTIDE SEQUENCE [LARGE SCALE GENOMIC DNA]</scope>
    <source>
        <strain evidence="2 3">MTCC 11845</strain>
    </source>
</reference>
<gene>
    <name evidence="2" type="ORF">AVW11_24395</name>
</gene>
<name>A0ABX3G198_9ACTN</name>
<proteinExistence type="predicted"/>